<proteinExistence type="predicted"/>
<accession>A0AAN9MLF7</accession>
<dbReference type="Proteomes" id="UP001374584">
    <property type="component" value="Unassembled WGS sequence"/>
</dbReference>
<organism evidence="2 3">
    <name type="scientific">Phaseolus coccineus</name>
    <name type="common">Scarlet runner bean</name>
    <name type="synonym">Phaseolus multiflorus</name>
    <dbReference type="NCBI Taxonomy" id="3886"/>
    <lineage>
        <taxon>Eukaryota</taxon>
        <taxon>Viridiplantae</taxon>
        <taxon>Streptophyta</taxon>
        <taxon>Embryophyta</taxon>
        <taxon>Tracheophyta</taxon>
        <taxon>Spermatophyta</taxon>
        <taxon>Magnoliopsida</taxon>
        <taxon>eudicotyledons</taxon>
        <taxon>Gunneridae</taxon>
        <taxon>Pentapetalae</taxon>
        <taxon>rosids</taxon>
        <taxon>fabids</taxon>
        <taxon>Fabales</taxon>
        <taxon>Fabaceae</taxon>
        <taxon>Papilionoideae</taxon>
        <taxon>50 kb inversion clade</taxon>
        <taxon>NPAAA clade</taxon>
        <taxon>indigoferoid/millettioid clade</taxon>
        <taxon>Phaseoleae</taxon>
        <taxon>Phaseolus</taxon>
    </lineage>
</organism>
<evidence type="ECO:0000313" key="2">
    <source>
        <dbReference type="EMBL" id="KAK7356785.1"/>
    </source>
</evidence>
<feature type="region of interest" description="Disordered" evidence="1">
    <location>
        <begin position="163"/>
        <end position="205"/>
    </location>
</feature>
<protein>
    <recommendedName>
        <fullName evidence="4">DUF4283 domain-containing protein</fullName>
    </recommendedName>
</protein>
<evidence type="ECO:0008006" key="4">
    <source>
        <dbReference type="Google" id="ProtNLM"/>
    </source>
</evidence>
<keyword evidence="3" id="KW-1185">Reference proteome</keyword>
<dbReference type="AlphaFoldDB" id="A0AAN9MLF7"/>
<gene>
    <name evidence="2" type="ORF">VNO80_16061</name>
</gene>
<dbReference type="EMBL" id="JAYMYR010000006">
    <property type="protein sequence ID" value="KAK7356785.1"/>
    <property type="molecule type" value="Genomic_DNA"/>
</dbReference>
<name>A0AAN9MLF7_PHACN</name>
<evidence type="ECO:0000256" key="1">
    <source>
        <dbReference type="SAM" id="MobiDB-lite"/>
    </source>
</evidence>
<sequence>MLKSLEVEKRTPMRKEKTLFLPHFRANVETSFWLDRCFIGKMLKATEVQAVKESFILGGFNLVRDDSFVVSEKMAWFRCRGIPLALWSNQCFEPIGDLVATLVEVDTGTVSKEVLEYARLRTKIPLGEEEGNSPVPLVGNLFHKWDAAEKEFEAQFDASVGEEFSESNCSEHGGINDDRRGEEKTVQFPKGREESPKGGACISGGINSVGKSKNATLEPRKEGNIELENVESHKFDNTLVGINCGTAPARGGEAGGEQAGVTIDVHPSATPTMAFAIPTVTFAMPTVALVKPSATRDAVEDNATLFNIAEDDVMLLMPSEAGKVAL</sequence>
<reference evidence="2 3" key="1">
    <citation type="submission" date="2024-01" db="EMBL/GenBank/DDBJ databases">
        <title>The genomes of 5 underutilized Papilionoideae crops provide insights into root nodulation and disease resistanc.</title>
        <authorList>
            <person name="Jiang F."/>
        </authorList>
    </citation>
    <scope>NUCLEOTIDE SEQUENCE [LARGE SCALE GENOMIC DNA]</scope>
    <source>
        <strain evidence="2">JINMINGXINNONG_FW02</strain>
        <tissue evidence="2">Leaves</tissue>
    </source>
</reference>
<comment type="caution">
    <text evidence="2">The sequence shown here is derived from an EMBL/GenBank/DDBJ whole genome shotgun (WGS) entry which is preliminary data.</text>
</comment>
<evidence type="ECO:0000313" key="3">
    <source>
        <dbReference type="Proteomes" id="UP001374584"/>
    </source>
</evidence>
<feature type="compositionally biased region" description="Basic and acidic residues" evidence="1">
    <location>
        <begin position="174"/>
        <end position="196"/>
    </location>
</feature>